<sequence length="353" mass="40875">MENGKKINSLTNLASNIYCIQMYQWNKYMKKPGIKPSKSLIEEKSVNYAYMVIDTIMEVAEELGSEDKKQAFYELMENNHIIMAGVYKIRNEFYNSDINVLCEKAGLPELDDKMTSEDAMIKLCELAESKNCSRLQKALDILVKHGDDLIIVDKDGMESNASNLGLKNDDIKSLQLLTRIDTWGIGDFSEFLMSSVYGSIYNFYNNNRDNNIYFSLYNLYVTVFDMSTYIDENKIDIEAYKKENISKIKEYLNELTTIKSFGVINPVPNSKIYSDIKNYNNFNDEKFIISLIPYYIAPVRSFILTNRRSNGLFNMQSIRDFFNRNNEITVLLILGVFVFGANMLTYVKLRQPM</sequence>
<dbReference type="InParanoid" id="I3EJI9"/>
<dbReference type="AlphaFoldDB" id="I3EJI9"/>
<dbReference type="VEuPathDB" id="MicrosporidiaDB:NEQG_00156"/>
<keyword evidence="1" id="KW-1133">Transmembrane helix</keyword>
<protein>
    <submittedName>
        <fullName evidence="2">Uncharacterized protein</fullName>
    </submittedName>
</protein>
<gene>
    <name evidence="2" type="ORF">NEQG_00156</name>
</gene>
<organism evidence="2 3">
    <name type="scientific">Nematocida parisii (strain ERTm3)</name>
    <name type="common">Nematode killer fungus</name>
    <dbReference type="NCBI Taxonomy" id="935791"/>
    <lineage>
        <taxon>Eukaryota</taxon>
        <taxon>Fungi</taxon>
        <taxon>Fungi incertae sedis</taxon>
        <taxon>Microsporidia</taxon>
        <taxon>Nematocida</taxon>
    </lineage>
</organism>
<keyword evidence="1" id="KW-0472">Membrane</keyword>
<name>I3EJI9_NEMP3</name>
<dbReference type="EMBL" id="GL870876">
    <property type="protein sequence ID" value="EIJ89386.1"/>
    <property type="molecule type" value="Genomic_DNA"/>
</dbReference>
<keyword evidence="3" id="KW-1185">Reference proteome</keyword>
<accession>I3EJI9</accession>
<evidence type="ECO:0000256" key="1">
    <source>
        <dbReference type="SAM" id="Phobius"/>
    </source>
</evidence>
<feature type="transmembrane region" description="Helical" evidence="1">
    <location>
        <begin position="328"/>
        <end position="347"/>
    </location>
</feature>
<keyword evidence="1" id="KW-0812">Transmembrane</keyword>
<dbReference type="HOGENOM" id="CLU_031899_0_0_1"/>
<proteinExistence type="predicted"/>
<dbReference type="OrthoDB" id="10438065at2759"/>
<evidence type="ECO:0000313" key="2">
    <source>
        <dbReference type="EMBL" id="EIJ89386.1"/>
    </source>
</evidence>
<evidence type="ECO:0000313" key="3">
    <source>
        <dbReference type="Proteomes" id="UP000002872"/>
    </source>
</evidence>
<reference evidence="2" key="1">
    <citation type="submission" date="2011-01" db="EMBL/GenBank/DDBJ databases">
        <title>The Genome Sequence of Nematocida parisii strain ERTm3.</title>
        <authorList>
            <consortium name="The Broad Institute Genome Sequencing Platform"/>
            <consortium name="The Broad Institute Genome Sequencing Center for Infectious Disease"/>
            <person name="Cuomo C."/>
            <person name="Troemel E."/>
            <person name="Young S.K."/>
            <person name="Zeng Q."/>
            <person name="Gargeya S."/>
            <person name="Fitzgerald M."/>
            <person name="Haas B."/>
            <person name="Abouelleil A."/>
            <person name="Alvarado L."/>
            <person name="Arachchi H.M."/>
            <person name="Berlin A."/>
            <person name="Chapman S.B."/>
            <person name="Gearin G."/>
            <person name="Goldberg J."/>
            <person name="Griggs A."/>
            <person name="Gujja S."/>
            <person name="Hansen M."/>
            <person name="Heiman D."/>
            <person name="Howarth C."/>
            <person name="Larimer J."/>
            <person name="Lui A."/>
            <person name="MacDonald P.J.P."/>
            <person name="McCowen C."/>
            <person name="Montmayeur A."/>
            <person name="Murphy C."/>
            <person name="Neiman D."/>
            <person name="Pearson M."/>
            <person name="Priest M."/>
            <person name="Roberts A."/>
            <person name="Saif S."/>
            <person name="Shea T."/>
            <person name="Sisk P."/>
            <person name="Stolte C."/>
            <person name="Sykes S."/>
            <person name="Wortman J."/>
            <person name="Nusbaum C."/>
            <person name="Birren B."/>
        </authorList>
    </citation>
    <scope>NUCLEOTIDE SEQUENCE</scope>
    <source>
        <strain evidence="2">ERTm3</strain>
    </source>
</reference>
<dbReference type="Proteomes" id="UP000002872">
    <property type="component" value="Unassembled WGS sequence"/>
</dbReference>